<sequence length="430" mass="46731">MDRKKGFGPYLGITFLIGFGFFTMGLMDPLYDTYVPIFLSKYIGSMSLVGFIMTIDNILAIFLIPIVSAWSDRTNTRIGRRMPYILVLLPLTAIFFGAIPYAAGASLAALIAILLLLNVTKQSVRGPVVALMPDTIPADYRSEANGVINTMGGIASIVGTIGLARLMDLDTKLPLLGNTKDRLPFPLAGLFVVLAIILLFAFIREKKPDQTETSEQKIPMIESFRNVAAQKDKSALYILISLFLWFLGYQGVLPFIGKYSVDVLKTSSGTAALAAGMVGIAYAIFALPSGYVAHRVGRKKTIRASLLVISILTAILFAHPWLTAAMPGSLKLASFWAIMFLFGIFWVSIITNSFPMLWQMAEWGTIGIYTGLYYTASQAAAILAPILTGLIIDVFGYSGIFLFCTVCMLAARFVMGKVTKGEPAESPAEA</sequence>
<dbReference type="PANTHER" id="PTHR23528:SF1">
    <property type="entry name" value="MAJOR FACILITATOR SUPERFAMILY (MFS) PROFILE DOMAIN-CONTAINING PROTEIN"/>
    <property type="match status" value="1"/>
</dbReference>
<feature type="transmembrane region" description="Helical" evidence="4">
    <location>
        <begin position="235"/>
        <end position="257"/>
    </location>
</feature>
<dbReference type="AlphaFoldDB" id="A0A3P3XL06"/>
<evidence type="ECO:0000256" key="2">
    <source>
        <dbReference type="ARBA" id="ARBA00022989"/>
    </source>
</evidence>
<accession>A0A3P3XL06</accession>
<name>A0A3P3XL06_9SPIR</name>
<organism evidence="6">
    <name type="scientific">uncultured spirochete</name>
    <dbReference type="NCBI Taxonomy" id="156406"/>
    <lineage>
        <taxon>Bacteria</taxon>
        <taxon>Pseudomonadati</taxon>
        <taxon>Spirochaetota</taxon>
        <taxon>Spirochaetia</taxon>
        <taxon>Spirochaetales</taxon>
        <taxon>environmental samples</taxon>
    </lineage>
</organism>
<evidence type="ECO:0000256" key="3">
    <source>
        <dbReference type="ARBA" id="ARBA00023136"/>
    </source>
</evidence>
<feature type="transmembrane region" description="Helical" evidence="4">
    <location>
        <begin position="105"/>
        <end position="124"/>
    </location>
</feature>
<dbReference type="SUPFAM" id="SSF103473">
    <property type="entry name" value="MFS general substrate transporter"/>
    <property type="match status" value="1"/>
</dbReference>
<feature type="transmembrane region" description="Helical" evidence="4">
    <location>
        <begin position="269"/>
        <end position="292"/>
    </location>
</feature>
<dbReference type="GO" id="GO:0022857">
    <property type="term" value="F:transmembrane transporter activity"/>
    <property type="evidence" value="ECO:0007669"/>
    <property type="project" value="InterPro"/>
</dbReference>
<proteinExistence type="predicted"/>
<evidence type="ECO:0000259" key="5">
    <source>
        <dbReference type="PROSITE" id="PS50850"/>
    </source>
</evidence>
<gene>
    <name evidence="6" type="ORF">SPIROBIBN47_40002</name>
</gene>
<feature type="transmembrane region" description="Helical" evidence="4">
    <location>
        <begin position="7"/>
        <end position="27"/>
    </location>
</feature>
<keyword evidence="1 4" id="KW-0812">Transmembrane</keyword>
<feature type="transmembrane region" description="Helical" evidence="4">
    <location>
        <begin position="394"/>
        <end position="414"/>
    </location>
</feature>
<feature type="transmembrane region" description="Helical" evidence="4">
    <location>
        <begin position="304"/>
        <end position="322"/>
    </location>
</feature>
<evidence type="ECO:0000313" key="6">
    <source>
        <dbReference type="EMBL" id="SLM15149.1"/>
    </source>
</evidence>
<dbReference type="Pfam" id="PF07690">
    <property type="entry name" value="MFS_1"/>
    <property type="match status" value="1"/>
</dbReference>
<dbReference type="PROSITE" id="PS50850">
    <property type="entry name" value="MFS"/>
    <property type="match status" value="1"/>
</dbReference>
<feature type="transmembrane region" description="Helical" evidence="4">
    <location>
        <begin position="366"/>
        <end position="388"/>
    </location>
</feature>
<protein>
    <submittedName>
        <fullName evidence="6">Major facilitator superfamily MFS_1</fullName>
    </submittedName>
</protein>
<reference evidence="6" key="1">
    <citation type="submission" date="2017-02" db="EMBL/GenBank/DDBJ databases">
        <authorList>
            <person name="Regsiter A."/>
            <person name="William W."/>
        </authorList>
    </citation>
    <scope>NUCLEOTIDE SEQUENCE</scope>
    <source>
        <strain evidence="6">Bib</strain>
    </source>
</reference>
<dbReference type="Gene3D" id="1.20.1250.20">
    <property type="entry name" value="MFS general substrate transporter like domains"/>
    <property type="match status" value="2"/>
</dbReference>
<dbReference type="InterPro" id="IPR020846">
    <property type="entry name" value="MFS_dom"/>
</dbReference>
<evidence type="ECO:0000256" key="1">
    <source>
        <dbReference type="ARBA" id="ARBA00022692"/>
    </source>
</evidence>
<evidence type="ECO:0000256" key="4">
    <source>
        <dbReference type="SAM" id="Phobius"/>
    </source>
</evidence>
<feature type="transmembrane region" description="Helical" evidence="4">
    <location>
        <begin position="334"/>
        <end position="354"/>
    </location>
</feature>
<feature type="transmembrane region" description="Helical" evidence="4">
    <location>
        <begin position="47"/>
        <end position="70"/>
    </location>
</feature>
<keyword evidence="2 4" id="KW-1133">Transmembrane helix</keyword>
<feature type="transmembrane region" description="Helical" evidence="4">
    <location>
        <begin position="82"/>
        <end position="99"/>
    </location>
</feature>
<dbReference type="EMBL" id="FWDM01000034">
    <property type="protein sequence ID" value="SLM15149.1"/>
    <property type="molecule type" value="Genomic_DNA"/>
</dbReference>
<feature type="transmembrane region" description="Helical" evidence="4">
    <location>
        <begin position="144"/>
        <end position="163"/>
    </location>
</feature>
<keyword evidence="3 4" id="KW-0472">Membrane</keyword>
<feature type="domain" description="Major facilitator superfamily (MFS) profile" evidence="5">
    <location>
        <begin position="13"/>
        <end position="422"/>
    </location>
</feature>
<dbReference type="PANTHER" id="PTHR23528">
    <property type="match status" value="1"/>
</dbReference>
<feature type="transmembrane region" description="Helical" evidence="4">
    <location>
        <begin position="183"/>
        <end position="203"/>
    </location>
</feature>
<dbReference type="InterPro" id="IPR011701">
    <property type="entry name" value="MFS"/>
</dbReference>
<dbReference type="InterPro" id="IPR036259">
    <property type="entry name" value="MFS_trans_sf"/>
</dbReference>